<keyword evidence="4" id="KW-1185">Reference proteome</keyword>
<dbReference type="eggNOG" id="COG3409">
    <property type="taxonomic scope" value="Bacteria"/>
</dbReference>
<evidence type="ECO:0000313" key="3">
    <source>
        <dbReference type="EMBL" id="OEJ93209.1"/>
    </source>
</evidence>
<name>A0A1D3DLK7_9ACTN</name>
<proteinExistence type="predicted"/>
<dbReference type="SUPFAM" id="SSF47090">
    <property type="entry name" value="PGBD-like"/>
    <property type="match status" value="2"/>
</dbReference>
<dbReference type="CDD" id="cd00093">
    <property type="entry name" value="HTH_XRE"/>
    <property type="match status" value="1"/>
</dbReference>
<feature type="compositionally biased region" description="Low complexity" evidence="1">
    <location>
        <begin position="120"/>
        <end position="132"/>
    </location>
</feature>
<dbReference type="InterPro" id="IPR002477">
    <property type="entry name" value="Peptidoglycan-bd-like"/>
</dbReference>
<dbReference type="Proteomes" id="UP000095329">
    <property type="component" value="Unassembled WGS sequence"/>
</dbReference>
<accession>A0A1D3DLK7</accession>
<evidence type="ECO:0000256" key="1">
    <source>
        <dbReference type="SAM" id="MobiDB-lite"/>
    </source>
</evidence>
<dbReference type="Gene3D" id="1.10.260.40">
    <property type="entry name" value="lambda repressor-like DNA-binding domains"/>
    <property type="match status" value="1"/>
</dbReference>
<dbReference type="Pfam" id="PF01471">
    <property type="entry name" value="PG_binding_1"/>
    <property type="match status" value="2"/>
</dbReference>
<feature type="region of interest" description="Disordered" evidence="1">
    <location>
        <begin position="95"/>
        <end position="160"/>
    </location>
</feature>
<dbReference type="InterPro" id="IPR036365">
    <property type="entry name" value="PGBD-like_sf"/>
</dbReference>
<reference evidence="3 4" key="1">
    <citation type="journal article" date="2013" name="Genome Announc.">
        <title>Genome Sequence of Streptomyces violaceusniger Strain SPC6, a Halotolerant Streptomycete That Exhibits Rapid Growth and Development.</title>
        <authorList>
            <person name="Chen X."/>
            <person name="Zhang B."/>
            <person name="Zhang W."/>
            <person name="Wu X."/>
            <person name="Zhang M."/>
            <person name="Chen T."/>
            <person name="Liu G."/>
            <person name="Dyson P."/>
        </authorList>
    </citation>
    <scope>NUCLEOTIDE SEQUENCE [LARGE SCALE GENOMIC DNA]</scope>
    <source>
        <strain evidence="3 4">SPC6</strain>
    </source>
</reference>
<dbReference type="GO" id="GO:0003677">
    <property type="term" value="F:DNA binding"/>
    <property type="evidence" value="ECO:0007669"/>
    <property type="project" value="InterPro"/>
</dbReference>
<dbReference type="PROSITE" id="PS50943">
    <property type="entry name" value="HTH_CROC1"/>
    <property type="match status" value="1"/>
</dbReference>
<dbReference type="InterPro" id="IPR036366">
    <property type="entry name" value="PGBDSf"/>
</dbReference>
<dbReference type="InterPro" id="IPR010982">
    <property type="entry name" value="Lambda_DNA-bd_dom_sf"/>
</dbReference>
<sequence length="344" mass="35903">MAQALPNGTADGSARRELSTLLRTWWEGSARAGAAKPTQATLARKIGVTQTTLSRYLNPAHPLAAPPDAVRALHTVLAAPPDDLDTALALARNARAAAAHRTEHPAPGQPSDAPAEEAAEPPAGEASGAPAGEPGPGPWPGHHPARHPAPYEPGPREAPRRGTVRRALLAAAVTAAVLITGWTVTRGAPEPGTAPGARAAAAPVTSAAADWPVVRGGETSSLAWTVQRLLKVHRHTLRTDGVFGPETRAEVIAFQRRHGLQPDGRVGRHTWRMLVVPAAPGGRGPQVEAVQDLLQRAGHPADITGVYTAATRQAVRDFQRRHGLPATGAVDEDTWRALTTAPPA</sequence>
<organism evidence="3 4">
    <name type="scientific">Streptomyces thermolilacinus SPC6</name>
    <dbReference type="NCBI Taxonomy" id="1306406"/>
    <lineage>
        <taxon>Bacteria</taxon>
        <taxon>Bacillati</taxon>
        <taxon>Actinomycetota</taxon>
        <taxon>Actinomycetes</taxon>
        <taxon>Kitasatosporales</taxon>
        <taxon>Streptomycetaceae</taxon>
        <taxon>Streptomyces</taxon>
    </lineage>
</organism>
<gene>
    <name evidence="3" type="ORF">J116_000615</name>
</gene>
<dbReference type="InterPro" id="IPR001387">
    <property type="entry name" value="Cro/C1-type_HTH"/>
</dbReference>
<feature type="domain" description="HTH cro/C1-type" evidence="2">
    <location>
        <begin position="38"/>
        <end position="58"/>
    </location>
</feature>
<evidence type="ECO:0000313" key="4">
    <source>
        <dbReference type="Proteomes" id="UP000095329"/>
    </source>
</evidence>
<dbReference type="Gene3D" id="1.10.101.10">
    <property type="entry name" value="PGBD-like superfamily/PGBD"/>
    <property type="match status" value="2"/>
</dbReference>
<dbReference type="RefSeq" id="WP_023591310.1">
    <property type="nucleotide sequence ID" value="NZ_ASHX02000001.1"/>
</dbReference>
<dbReference type="STRING" id="1306406.J116_000615"/>
<comment type="caution">
    <text evidence="3">The sequence shown here is derived from an EMBL/GenBank/DDBJ whole genome shotgun (WGS) entry which is preliminary data.</text>
</comment>
<protein>
    <recommendedName>
        <fullName evidence="2">HTH cro/C1-type domain-containing protein</fullName>
    </recommendedName>
</protein>
<dbReference type="EMBL" id="ASHX02000001">
    <property type="protein sequence ID" value="OEJ93209.1"/>
    <property type="molecule type" value="Genomic_DNA"/>
</dbReference>
<evidence type="ECO:0000259" key="2">
    <source>
        <dbReference type="PROSITE" id="PS50943"/>
    </source>
</evidence>
<dbReference type="OrthoDB" id="5620138at2"/>
<dbReference type="AlphaFoldDB" id="A0A1D3DLK7"/>